<feature type="compositionally biased region" description="Basic and acidic residues" evidence="1">
    <location>
        <begin position="295"/>
        <end position="307"/>
    </location>
</feature>
<gene>
    <name evidence="3" type="ORF">SAMN05428642_105160</name>
</gene>
<evidence type="ECO:0000313" key="3">
    <source>
        <dbReference type="EMBL" id="SFZ94896.1"/>
    </source>
</evidence>
<evidence type="ECO:0000256" key="1">
    <source>
        <dbReference type="SAM" id="MobiDB-lite"/>
    </source>
</evidence>
<feature type="domain" description="MobA/VirD2-like nuclease" evidence="2">
    <location>
        <begin position="17"/>
        <end position="145"/>
    </location>
</feature>
<feature type="region of interest" description="Disordered" evidence="1">
    <location>
        <begin position="269"/>
        <end position="311"/>
    </location>
</feature>
<evidence type="ECO:0000313" key="4">
    <source>
        <dbReference type="Proteomes" id="UP000182544"/>
    </source>
</evidence>
<dbReference type="InterPro" id="IPR005094">
    <property type="entry name" value="Endonuclease_MobA/VirD2"/>
</dbReference>
<accession>A0A1K2IRT1</accession>
<organism evidence="3 4">
    <name type="scientific">Flaviramulus basaltis</name>
    <dbReference type="NCBI Taxonomy" id="369401"/>
    <lineage>
        <taxon>Bacteria</taxon>
        <taxon>Pseudomonadati</taxon>
        <taxon>Bacteroidota</taxon>
        <taxon>Flavobacteriia</taxon>
        <taxon>Flavobacteriales</taxon>
        <taxon>Flavobacteriaceae</taxon>
        <taxon>Flaviramulus</taxon>
    </lineage>
</organism>
<sequence length="346" mass="39376">MIAKQIKGKDFYGVLAYNEKKVEEGHGYVLDANITHGKTISMTKEFNLVRQLRPRLGKAVYHVSLNLPHNDNLTDKEFTSLGYDYLQGMGFDDNQYIMYRHIDQDHQHIHIIANRVQFSGDVVSDSKDYERSEVLVRKLEKKYGLSQLPDIELVTKATLTHKEIEKAIRTGQPPMKLILQQKMAKALSKSNNTSQFIKELKENGISPKFNISKNTGRVSGISFKYQDIIYKGSTLGRKYSWNNIIKHIDYEQDRDRSIILENDIPKRGTKGVGIESDSSTNGGSGKAGRASGRTGKTDPKPKCHLEKAQTIGLIEDNEDGVDWTPFKLEFEDNNRSKKKKRKGKKL</sequence>
<dbReference type="Pfam" id="PF03432">
    <property type="entry name" value="Relaxase"/>
    <property type="match status" value="1"/>
</dbReference>
<dbReference type="RefSeq" id="WP_072403613.1">
    <property type="nucleotide sequence ID" value="NZ_FPKV01000005.1"/>
</dbReference>
<dbReference type="Proteomes" id="UP000182544">
    <property type="component" value="Unassembled WGS sequence"/>
</dbReference>
<dbReference type="EMBL" id="FPKV01000005">
    <property type="protein sequence ID" value="SFZ94896.1"/>
    <property type="molecule type" value="Genomic_DNA"/>
</dbReference>
<protein>
    <submittedName>
        <fullName evidence="3">Relaxase/Mobilisation nuclease domain-containing protein</fullName>
    </submittedName>
</protein>
<dbReference type="OrthoDB" id="915634at2"/>
<dbReference type="AlphaFoldDB" id="A0A1K2IRT1"/>
<name>A0A1K2IRT1_9FLAO</name>
<keyword evidence="4" id="KW-1185">Reference proteome</keyword>
<evidence type="ECO:0000259" key="2">
    <source>
        <dbReference type="Pfam" id="PF03432"/>
    </source>
</evidence>
<reference evidence="3 4" key="1">
    <citation type="submission" date="2016-10" db="EMBL/GenBank/DDBJ databases">
        <authorList>
            <person name="de Groot N.N."/>
        </authorList>
    </citation>
    <scope>NUCLEOTIDE SEQUENCE [LARGE SCALE GENOMIC DNA]</scope>
    <source>
        <strain evidence="3 4">DSM 18180</strain>
    </source>
</reference>
<dbReference type="STRING" id="369401.SAMN05428642_105160"/>
<proteinExistence type="predicted"/>